<evidence type="ECO:0000313" key="3">
    <source>
        <dbReference type="Proteomes" id="UP000251584"/>
    </source>
</evidence>
<evidence type="ECO:0000256" key="1">
    <source>
        <dbReference type="SAM" id="Phobius"/>
    </source>
</evidence>
<sequence>MFSYHVCGRKIAARNLWFIWMTQIEWGIGAVVLAIVSLFATPGTLLMDWQNS</sequence>
<organism evidence="2 3">
    <name type="scientific">Citrobacter koseri</name>
    <name type="common">Citrobacter diversus</name>
    <dbReference type="NCBI Taxonomy" id="545"/>
    <lineage>
        <taxon>Bacteria</taxon>
        <taxon>Pseudomonadati</taxon>
        <taxon>Pseudomonadota</taxon>
        <taxon>Gammaproteobacteria</taxon>
        <taxon>Enterobacterales</taxon>
        <taxon>Enterobacteriaceae</taxon>
        <taxon>Citrobacter</taxon>
    </lineage>
</organism>
<name>A0A2X2VVM7_CITKO</name>
<evidence type="ECO:0000313" key="2">
    <source>
        <dbReference type="EMBL" id="SQB29701.1"/>
    </source>
</evidence>
<dbReference type="EMBL" id="UAVY01000004">
    <property type="protein sequence ID" value="SQB29701.1"/>
    <property type="molecule type" value="Genomic_DNA"/>
</dbReference>
<proteinExistence type="predicted"/>
<feature type="transmembrane region" description="Helical" evidence="1">
    <location>
        <begin position="26"/>
        <end position="47"/>
    </location>
</feature>
<keyword evidence="1" id="KW-1133">Transmembrane helix</keyword>
<gene>
    <name evidence="2" type="ORF">NCTC10786_03354</name>
</gene>
<dbReference type="AlphaFoldDB" id="A0A2X2VVM7"/>
<protein>
    <submittedName>
        <fullName evidence="2">Copper resistance protein</fullName>
    </submittedName>
</protein>
<keyword evidence="1" id="KW-0812">Transmembrane</keyword>
<keyword evidence="1" id="KW-0472">Membrane</keyword>
<accession>A0A2X2VVM7</accession>
<dbReference type="Proteomes" id="UP000251584">
    <property type="component" value="Unassembled WGS sequence"/>
</dbReference>
<reference evidence="2 3" key="1">
    <citation type="submission" date="2018-06" db="EMBL/GenBank/DDBJ databases">
        <authorList>
            <consortium name="Pathogen Informatics"/>
            <person name="Doyle S."/>
        </authorList>
    </citation>
    <scope>NUCLEOTIDE SEQUENCE [LARGE SCALE GENOMIC DNA]</scope>
    <source>
        <strain evidence="2 3">NCTC10786</strain>
    </source>
</reference>